<dbReference type="Proteomes" id="UP000314294">
    <property type="component" value="Unassembled WGS sequence"/>
</dbReference>
<sequence length="78" mass="8766">MFLSNFRDDGWVNSWLTIPTAGWTLSENKPKKPRDQCTEETLQVKLRSLKRWADELRAVPSLQFSGLGCSGSPGPCLL</sequence>
<evidence type="ECO:0000313" key="1">
    <source>
        <dbReference type="EMBL" id="TNN75651.1"/>
    </source>
</evidence>
<dbReference type="AlphaFoldDB" id="A0A4Z2ID46"/>
<comment type="caution">
    <text evidence="1">The sequence shown here is derived from an EMBL/GenBank/DDBJ whole genome shotgun (WGS) entry which is preliminary data.</text>
</comment>
<proteinExistence type="predicted"/>
<keyword evidence="2" id="KW-1185">Reference proteome</keyword>
<organism evidence="1 2">
    <name type="scientific">Liparis tanakae</name>
    <name type="common">Tanaka's snailfish</name>
    <dbReference type="NCBI Taxonomy" id="230148"/>
    <lineage>
        <taxon>Eukaryota</taxon>
        <taxon>Metazoa</taxon>
        <taxon>Chordata</taxon>
        <taxon>Craniata</taxon>
        <taxon>Vertebrata</taxon>
        <taxon>Euteleostomi</taxon>
        <taxon>Actinopterygii</taxon>
        <taxon>Neopterygii</taxon>
        <taxon>Teleostei</taxon>
        <taxon>Neoteleostei</taxon>
        <taxon>Acanthomorphata</taxon>
        <taxon>Eupercaria</taxon>
        <taxon>Perciformes</taxon>
        <taxon>Cottioidei</taxon>
        <taxon>Cottales</taxon>
        <taxon>Liparidae</taxon>
        <taxon>Liparis</taxon>
    </lineage>
</organism>
<evidence type="ECO:0000313" key="2">
    <source>
        <dbReference type="Proteomes" id="UP000314294"/>
    </source>
</evidence>
<protein>
    <submittedName>
        <fullName evidence="1">Uncharacterized protein</fullName>
    </submittedName>
</protein>
<reference evidence="1 2" key="1">
    <citation type="submission" date="2019-03" db="EMBL/GenBank/DDBJ databases">
        <title>First draft genome of Liparis tanakae, snailfish: a comprehensive survey of snailfish specific genes.</title>
        <authorList>
            <person name="Kim W."/>
            <person name="Song I."/>
            <person name="Jeong J.-H."/>
            <person name="Kim D."/>
            <person name="Kim S."/>
            <person name="Ryu S."/>
            <person name="Song J.Y."/>
            <person name="Lee S.K."/>
        </authorList>
    </citation>
    <scope>NUCLEOTIDE SEQUENCE [LARGE SCALE GENOMIC DNA]</scope>
    <source>
        <tissue evidence="1">Muscle</tissue>
    </source>
</reference>
<name>A0A4Z2ID46_9TELE</name>
<gene>
    <name evidence="1" type="ORF">EYF80_014014</name>
</gene>
<accession>A0A4Z2ID46</accession>
<dbReference type="EMBL" id="SRLO01000100">
    <property type="protein sequence ID" value="TNN75651.1"/>
    <property type="molecule type" value="Genomic_DNA"/>
</dbReference>